<evidence type="ECO:0000313" key="8">
    <source>
        <dbReference type="EMBL" id="SDE14663.1"/>
    </source>
</evidence>
<sequence>MATHHRAARPPTRPAGLLVAALLVLLAACAPGYDATVVPDPPAPPTSPGGGGSTSTPAPCEDPDPLRSYDPPRENPRPGDMPSGSTMARIAERGRVVAGVSADTYLMGSRNPATGQIEGYDIDLVKAMAEAILGDEDAYELRVITAQQRIELLQEGEVDMVARNMTINCQRWQDIAFSAEYYRSGQKVLVRRGSSIDTVADLAGRRVCAPESTSSIELLRRELPEAEAVGAANHTGCLILFQGGQVDAITGDDTVLAGLVVQDPYARVLEMEPLSAEPYGIGFNAEQTDLVAFANRVLADRIADGEWEASYDRWLRRSLGPAPEPPRQVYGR</sequence>
<dbReference type="OrthoDB" id="9807888at2"/>
<dbReference type="CDD" id="cd13690">
    <property type="entry name" value="PBP2_GluB"/>
    <property type="match status" value="1"/>
</dbReference>
<gene>
    <name evidence="8" type="ORF">SAMN04489747_2631</name>
</gene>
<comment type="similarity">
    <text evidence="1 4">Belongs to the bacterial solute-binding protein 3 family.</text>
</comment>
<dbReference type="InterPro" id="IPR018313">
    <property type="entry name" value="SBP_3_CS"/>
</dbReference>
<name>A0A1G7AIU9_9ACTN</name>
<dbReference type="EMBL" id="LT629688">
    <property type="protein sequence ID" value="SDE14663.1"/>
    <property type="molecule type" value="Genomic_DNA"/>
</dbReference>
<evidence type="ECO:0000256" key="1">
    <source>
        <dbReference type="ARBA" id="ARBA00010333"/>
    </source>
</evidence>
<dbReference type="RefSeq" id="WP_090594182.1">
    <property type="nucleotide sequence ID" value="NZ_LT629688.1"/>
</dbReference>
<dbReference type="STRING" id="675864.SAMN04489747_2631"/>
<dbReference type="GO" id="GO:0030288">
    <property type="term" value="C:outer membrane-bounded periplasmic space"/>
    <property type="evidence" value="ECO:0007669"/>
    <property type="project" value="TreeGrafter"/>
</dbReference>
<evidence type="ECO:0000256" key="5">
    <source>
        <dbReference type="SAM" id="MobiDB-lite"/>
    </source>
</evidence>
<organism evidence="8 9">
    <name type="scientific">Auraticoccus monumenti</name>
    <dbReference type="NCBI Taxonomy" id="675864"/>
    <lineage>
        <taxon>Bacteria</taxon>
        <taxon>Bacillati</taxon>
        <taxon>Actinomycetota</taxon>
        <taxon>Actinomycetes</taxon>
        <taxon>Propionibacteriales</taxon>
        <taxon>Propionibacteriaceae</taxon>
        <taxon>Auraticoccus</taxon>
    </lineage>
</organism>
<dbReference type="AlphaFoldDB" id="A0A1G7AIU9"/>
<dbReference type="PANTHER" id="PTHR30085:SF6">
    <property type="entry name" value="ABC TRANSPORTER GLUTAMINE-BINDING PROTEIN GLNH"/>
    <property type="match status" value="1"/>
</dbReference>
<feature type="region of interest" description="Disordered" evidence="5">
    <location>
        <begin position="39"/>
        <end position="86"/>
    </location>
</feature>
<feature type="domain" description="Solute-binding protein family 3/N-terminal" evidence="7">
    <location>
        <begin position="95"/>
        <end position="318"/>
    </location>
</feature>
<dbReference type="PANTHER" id="PTHR30085">
    <property type="entry name" value="AMINO ACID ABC TRANSPORTER PERMEASE"/>
    <property type="match status" value="1"/>
</dbReference>
<reference evidence="8 9" key="1">
    <citation type="submission" date="2016-10" db="EMBL/GenBank/DDBJ databases">
        <authorList>
            <person name="de Groot N.N."/>
        </authorList>
    </citation>
    <scope>NUCLEOTIDE SEQUENCE [LARGE SCALE GENOMIC DNA]</scope>
    <source>
        <strain evidence="8 9">MON 2.2</strain>
    </source>
</reference>
<feature type="signal peptide" evidence="6">
    <location>
        <begin position="1"/>
        <end position="35"/>
    </location>
</feature>
<protein>
    <submittedName>
        <fullName evidence="8">Amino acid ABC transporter substrate-binding protein, PAAT family</fullName>
    </submittedName>
</protein>
<feature type="compositionally biased region" description="Basic and acidic residues" evidence="5">
    <location>
        <begin position="64"/>
        <end position="77"/>
    </location>
</feature>
<evidence type="ECO:0000256" key="6">
    <source>
        <dbReference type="SAM" id="SignalP"/>
    </source>
</evidence>
<dbReference type="InterPro" id="IPR051455">
    <property type="entry name" value="Bact_solute-bind_prot3"/>
</dbReference>
<dbReference type="PROSITE" id="PS51257">
    <property type="entry name" value="PROKAR_LIPOPROTEIN"/>
    <property type="match status" value="1"/>
</dbReference>
<accession>A0A1G7AIU9</accession>
<dbReference type="Gene3D" id="3.40.190.10">
    <property type="entry name" value="Periplasmic binding protein-like II"/>
    <property type="match status" value="2"/>
</dbReference>
<keyword evidence="9" id="KW-1185">Reference proteome</keyword>
<evidence type="ECO:0000259" key="7">
    <source>
        <dbReference type="SMART" id="SM00062"/>
    </source>
</evidence>
<evidence type="ECO:0000256" key="3">
    <source>
        <dbReference type="ARBA" id="ARBA00022729"/>
    </source>
</evidence>
<dbReference type="Pfam" id="PF00497">
    <property type="entry name" value="SBP_bac_3"/>
    <property type="match status" value="1"/>
</dbReference>
<evidence type="ECO:0000256" key="2">
    <source>
        <dbReference type="ARBA" id="ARBA00022448"/>
    </source>
</evidence>
<dbReference type="SUPFAM" id="SSF53850">
    <property type="entry name" value="Periplasmic binding protein-like II"/>
    <property type="match status" value="1"/>
</dbReference>
<proteinExistence type="inferred from homology"/>
<evidence type="ECO:0000256" key="4">
    <source>
        <dbReference type="RuleBase" id="RU003744"/>
    </source>
</evidence>
<keyword evidence="3 6" id="KW-0732">Signal</keyword>
<keyword evidence="2" id="KW-0813">Transport</keyword>
<evidence type="ECO:0000313" key="9">
    <source>
        <dbReference type="Proteomes" id="UP000198546"/>
    </source>
</evidence>
<dbReference type="GO" id="GO:0006865">
    <property type="term" value="P:amino acid transport"/>
    <property type="evidence" value="ECO:0007669"/>
    <property type="project" value="TreeGrafter"/>
</dbReference>
<feature type="chain" id="PRO_5009240596" evidence="6">
    <location>
        <begin position="36"/>
        <end position="332"/>
    </location>
</feature>
<dbReference type="SMART" id="SM00062">
    <property type="entry name" value="PBPb"/>
    <property type="match status" value="1"/>
</dbReference>
<dbReference type="Proteomes" id="UP000198546">
    <property type="component" value="Chromosome i"/>
</dbReference>
<dbReference type="InterPro" id="IPR001638">
    <property type="entry name" value="Solute-binding_3/MltF_N"/>
</dbReference>
<dbReference type="GO" id="GO:0005576">
    <property type="term" value="C:extracellular region"/>
    <property type="evidence" value="ECO:0007669"/>
    <property type="project" value="TreeGrafter"/>
</dbReference>
<dbReference type="PROSITE" id="PS01039">
    <property type="entry name" value="SBP_BACTERIAL_3"/>
    <property type="match status" value="1"/>
</dbReference>